<comment type="caution">
    <text evidence="2">The sequence shown here is derived from an EMBL/GenBank/DDBJ whole genome shotgun (WGS) entry which is preliminary data.</text>
</comment>
<organism evidence="2 3">
    <name type="scientific">Actinoplanes nipponensis</name>
    <dbReference type="NCBI Taxonomy" id="135950"/>
    <lineage>
        <taxon>Bacteria</taxon>
        <taxon>Bacillati</taxon>
        <taxon>Actinomycetota</taxon>
        <taxon>Actinomycetes</taxon>
        <taxon>Micromonosporales</taxon>
        <taxon>Micromonosporaceae</taxon>
        <taxon>Actinoplanes</taxon>
    </lineage>
</organism>
<keyword evidence="1" id="KW-0732">Signal</keyword>
<dbReference type="RefSeq" id="WP_203773922.1">
    <property type="nucleotide sequence ID" value="NZ_BAAAYJ010000060.1"/>
</dbReference>
<proteinExistence type="predicted"/>
<name>A0A919JKG4_9ACTN</name>
<dbReference type="EMBL" id="BOMQ01000070">
    <property type="protein sequence ID" value="GIE52453.1"/>
    <property type="molecule type" value="Genomic_DNA"/>
</dbReference>
<keyword evidence="3" id="KW-1185">Reference proteome</keyword>
<evidence type="ECO:0008006" key="4">
    <source>
        <dbReference type="Google" id="ProtNLM"/>
    </source>
</evidence>
<reference evidence="2" key="1">
    <citation type="submission" date="2021-01" db="EMBL/GenBank/DDBJ databases">
        <title>Whole genome shotgun sequence of Actinoplanes nipponensis NBRC 14063.</title>
        <authorList>
            <person name="Komaki H."/>
            <person name="Tamura T."/>
        </authorList>
    </citation>
    <scope>NUCLEOTIDE SEQUENCE</scope>
    <source>
        <strain evidence="2">NBRC 14063</strain>
    </source>
</reference>
<feature type="signal peptide" evidence="1">
    <location>
        <begin position="1"/>
        <end position="25"/>
    </location>
</feature>
<evidence type="ECO:0000313" key="2">
    <source>
        <dbReference type="EMBL" id="GIE52453.1"/>
    </source>
</evidence>
<gene>
    <name evidence="2" type="ORF">Ani05nite_59870</name>
</gene>
<dbReference type="Proteomes" id="UP000647172">
    <property type="component" value="Unassembled WGS sequence"/>
</dbReference>
<accession>A0A919JKG4</accession>
<sequence>MTFLPRASALAAVLILGGAVLSGCADDAPDRPSGADFLPAPTTTATPADEGCGDVAAAVTKHLNSDDVDKVTVEGQCTTVVVGTVLADEDTATGQQLCDAAGEVAYTGDINSVRVLSKAGTELSNGITGMKCLP</sequence>
<evidence type="ECO:0000313" key="3">
    <source>
        <dbReference type="Proteomes" id="UP000647172"/>
    </source>
</evidence>
<dbReference type="PROSITE" id="PS51257">
    <property type="entry name" value="PROKAR_LIPOPROTEIN"/>
    <property type="match status" value="1"/>
</dbReference>
<feature type="chain" id="PRO_5037869843" description="BON domain-containing protein" evidence="1">
    <location>
        <begin position="26"/>
        <end position="134"/>
    </location>
</feature>
<evidence type="ECO:0000256" key="1">
    <source>
        <dbReference type="SAM" id="SignalP"/>
    </source>
</evidence>
<dbReference type="AlphaFoldDB" id="A0A919JKG4"/>
<protein>
    <recommendedName>
        <fullName evidence="4">BON domain-containing protein</fullName>
    </recommendedName>
</protein>